<proteinExistence type="predicted"/>
<reference evidence="1" key="1">
    <citation type="submission" date="2018-06" db="EMBL/GenBank/DDBJ databases">
        <authorList>
            <person name="Zhirakovskaya E."/>
        </authorList>
    </citation>
    <scope>NUCLEOTIDE SEQUENCE</scope>
</reference>
<dbReference type="AlphaFoldDB" id="A0A3B0YEN0"/>
<organism evidence="1">
    <name type="scientific">hydrothermal vent metagenome</name>
    <dbReference type="NCBI Taxonomy" id="652676"/>
    <lineage>
        <taxon>unclassified sequences</taxon>
        <taxon>metagenomes</taxon>
        <taxon>ecological metagenomes</taxon>
    </lineage>
</organism>
<evidence type="ECO:0008006" key="2">
    <source>
        <dbReference type="Google" id="ProtNLM"/>
    </source>
</evidence>
<protein>
    <recommendedName>
        <fullName evidence="2">DUF4412 domain-containing protein</fullName>
    </recommendedName>
</protein>
<sequence>MLRAVAIIGVLGLCLSVPVIADPGVQFSAKAVQSAAGGQPRESLIYVGENQVRMERWQDNASMVEIYDLNAKRLLLLMPQQKMYMQTELPEDAINNPMLPQTTHDFCDTLPDASCKKLGNESLYDRSVSKWEVTVNNGNRVLRSLHWIDDQRSMSLRDVWPDASVTQMKLIGMVYLDGRNTEHWQRITAFISGKKDISMQWYDPELKIITREELPGGFFRALEDIEVAPQPASLFMAPTDYRQIDTNAAGQ</sequence>
<dbReference type="EMBL" id="UOFK01000187">
    <property type="protein sequence ID" value="VAW79358.1"/>
    <property type="molecule type" value="Genomic_DNA"/>
</dbReference>
<evidence type="ECO:0000313" key="1">
    <source>
        <dbReference type="EMBL" id="VAW79358.1"/>
    </source>
</evidence>
<accession>A0A3B0YEN0</accession>
<gene>
    <name evidence="1" type="ORF">MNBD_GAMMA13-252</name>
</gene>
<name>A0A3B0YEN0_9ZZZZ</name>